<keyword evidence="6" id="KW-0946">Virion</keyword>
<keyword evidence="7" id="KW-0118">Viral capsid assembly</keyword>
<evidence type="ECO:0000256" key="3">
    <source>
        <dbReference type="ARBA" id="ARBA00022470"/>
    </source>
</evidence>
<dbReference type="EMBL" id="LR796436">
    <property type="protein sequence ID" value="CAB4144280.1"/>
    <property type="molecule type" value="Genomic_DNA"/>
</dbReference>
<dbReference type="InterPro" id="IPR020991">
    <property type="entry name" value="Connector_podovirus"/>
</dbReference>
<comment type="function">
    <text evidence="1">Forms the portal vertex of the capsid. This portal plays critical roles in head assembly, genome packaging, neck/tail attachment, and genome ejection. The portal protein multimerizes as a single ring-shaped homododecamer arranged around a central channel.</text>
</comment>
<protein>
    <submittedName>
        <fullName evidence="11">Head-to-tail connector protein, podovirus-type</fullName>
    </submittedName>
</protein>
<evidence type="ECO:0000256" key="9">
    <source>
        <dbReference type="ARBA" id="ARBA00023219"/>
    </source>
</evidence>
<accession>A0A6J5MGN9</accession>
<evidence type="ECO:0000256" key="7">
    <source>
        <dbReference type="ARBA" id="ARBA00022950"/>
    </source>
</evidence>
<keyword evidence="4" id="KW-1162">Viral penetration into host cytoplasm</keyword>
<organism evidence="11">
    <name type="scientific">uncultured Caudovirales phage</name>
    <dbReference type="NCBI Taxonomy" id="2100421"/>
    <lineage>
        <taxon>Viruses</taxon>
        <taxon>Duplodnaviria</taxon>
        <taxon>Heunggongvirae</taxon>
        <taxon>Uroviricota</taxon>
        <taxon>Caudoviricetes</taxon>
        <taxon>Peduoviridae</taxon>
        <taxon>Maltschvirus</taxon>
        <taxon>Maltschvirus maltsch</taxon>
    </lineage>
</organism>
<keyword evidence="9" id="KW-0231">Viral genome packaging</keyword>
<evidence type="ECO:0000313" key="11">
    <source>
        <dbReference type="EMBL" id="CAB4144280.1"/>
    </source>
</evidence>
<reference evidence="11" key="1">
    <citation type="submission" date="2020-04" db="EMBL/GenBank/DDBJ databases">
        <authorList>
            <person name="Chiriac C."/>
            <person name="Salcher M."/>
            <person name="Ghai R."/>
            <person name="Kavagutti S V."/>
        </authorList>
    </citation>
    <scope>NUCLEOTIDE SEQUENCE</scope>
</reference>
<evidence type="ECO:0000256" key="4">
    <source>
        <dbReference type="ARBA" id="ARBA00022595"/>
    </source>
</evidence>
<dbReference type="GO" id="GO:0044423">
    <property type="term" value="C:virion component"/>
    <property type="evidence" value="ECO:0007669"/>
    <property type="project" value="UniProtKB-KW"/>
</dbReference>
<comment type="subcellular location">
    <subcellularLocation>
        <location evidence="2">Virion</location>
    </subcellularLocation>
</comment>
<evidence type="ECO:0000256" key="1">
    <source>
        <dbReference type="ARBA" id="ARBA00003421"/>
    </source>
</evidence>
<evidence type="ECO:0000256" key="6">
    <source>
        <dbReference type="ARBA" id="ARBA00022844"/>
    </source>
</evidence>
<proteinExistence type="predicted"/>
<gene>
    <name evidence="11" type="ORF">UFOVP456_31</name>
</gene>
<keyword evidence="5" id="KW-1188">Viral release from host cell</keyword>
<evidence type="ECO:0000256" key="5">
    <source>
        <dbReference type="ARBA" id="ARBA00022612"/>
    </source>
</evidence>
<keyword evidence="3" id="KW-1244">Viral short tail ejection system</keyword>
<dbReference type="Pfam" id="PF12236">
    <property type="entry name" value="Head-tail_con"/>
    <property type="match status" value="1"/>
</dbReference>
<dbReference type="GO" id="GO:0099002">
    <property type="term" value="P:symbiont genome ejection through host cell envelope, short tail mechanism"/>
    <property type="evidence" value="ECO:0007669"/>
    <property type="project" value="UniProtKB-KW"/>
</dbReference>
<evidence type="ECO:0000256" key="8">
    <source>
        <dbReference type="ARBA" id="ARBA00023009"/>
    </source>
</evidence>
<evidence type="ECO:0000256" key="10">
    <source>
        <dbReference type="ARBA" id="ARBA00023296"/>
    </source>
</evidence>
<keyword evidence="8" id="KW-1171">Viral genome ejection through host cell envelope</keyword>
<keyword evidence="10" id="KW-1160">Virus entry into host cell</keyword>
<evidence type="ECO:0000256" key="2">
    <source>
        <dbReference type="ARBA" id="ARBA00004328"/>
    </source>
</evidence>
<name>A0A6J5MGN9_9CAUD</name>
<sequence length="554" mass="62857">MESKREQFNRRLASLKTERASFIEHWRELSDYILPRQSRFVVTDRNRGDRKNSKIVDNTATLAVRTLASGMMSGITSPARPWFQLRTPDPGLNEYKPVKLWLDLVRTRMTEVFLRSNLYTTLPITYGDLGVFGTNAFAVLEDSEDVIRCYPYPIGSYMIGTSYRGNVDTCYREFQMTVNQVVGQFGIEQVSESVKNLYERGNKDAWIDVVHVVEPNDEFDERRPASKYKRFRSVYYELGDNRDRLLRESGFDDFPLMAPRWALTGEDIYGHSPAMDALGDIKALQLEQRRKAQAIDKLVNPPMTAPSSLRNQRASLLPGDVTYVDVSQGGQGFAPAYQINPRINELMMDIQENQGRIRRAFFEDLFLMIANDSRSNITAREIQERHEEKLLMLGPVLERLNDELLDPLIDRTFNIMMKVGMVPPPPQELQGMDLSVEYISVMAQAMKMVGISSIERTMQFAGQMAQANPQVLDKLDFDQALDEYSAMLGAPPSIIKDDAEVAQVRAQRAQQQNAAMAMQMAQQGAQSAKTLSETQVTDENALTNMINNLRGAPA</sequence>